<reference evidence="2" key="1">
    <citation type="journal article" date="2023" name="Mol. Phylogenet. Evol.">
        <title>Genome-scale phylogeny and comparative genomics of the fungal order Sordariales.</title>
        <authorList>
            <person name="Hensen N."/>
            <person name="Bonometti L."/>
            <person name="Westerberg I."/>
            <person name="Brannstrom I.O."/>
            <person name="Guillou S."/>
            <person name="Cros-Aarteil S."/>
            <person name="Calhoun S."/>
            <person name="Haridas S."/>
            <person name="Kuo A."/>
            <person name="Mondo S."/>
            <person name="Pangilinan J."/>
            <person name="Riley R."/>
            <person name="LaButti K."/>
            <person name="Andreopoulos B."/>
            <person name="Lipzen A."/>
            <person name="Chen C."/>
            <person name="Yan M."/>
            <person name="Daum C."/>
            <person name="Ng V."/>
            <person name="Clum A."/>
            <person name="Steindorff A."/>
            <person name="Ohm R.A."/>
            <person name="Martin F."/>
            <person name="Silar P."/>
            <person name="Natvig D.O."/>
            <person name="Lalanne C."/>
            <person name="Gautier V."/>
            <person name="Ament-Velasquez S.L."/>
            <person name="Kruys A."/>
            <person name="Hutchinson M.I."/>
            <person name="Powell A.J."/>
            <person name="Barry K."/>
            <person name="Miller A.N."/>
            <person name="Grigoriev I.V."/>
            <person name="Debuchy R."/>
            <person name="Gladieux P."/>
            <person name="Hiltunen Thoren M."/>
            <person name="Johannesson H."/>
        </authorList>
    </citation>
    <scope>NUCLEOTIDE SEQUENCE</scope>
    <source>
        <strain evidence="2">CBS 123565</strain>
    </source>
</reference>
<feature type="compositionally biased region" description="Basic and acidic residues" evidence="1">
    <location>
        <begin position="196"/>
        <end position="216"/>
    </location>
</feature>
<accession>A0AAN6ZAI9</accession>
<protein>
    <submittedName>
        <fullName evidence="2">Uncharacterized protein</fullName>
    </submittedName>
</protein>
<gene>
    <name evidence="2" type="ORF">BT67DRAFT_409965</name>
</gene>
<reference evidence="2" key="2">
    <citation type="submission" date="2023-05" db="EMBL/GenBank/DDBJ databases">
        <authorList>
            <consortium name="Lawrence Berkeley National Laboratory"/>
            <person name="Steindorff A."/>
            <person name="Hensen N."/>
            <person name="Bonometti L."/>
            <person name="Westerberg I."/>
            <person name="Brannstrom I.O."/>
            <person name="Guillou S."/>
            <person name="Cros-Aarteil S."/>
            <person name="Calhoun S."/>
            <person name="Haridas S."/>
            <person name="Kuo A."/>
            <person name="Mondo S."/>
            <person name="Pangilinan J."/>
            <person name="Riley R."/>
            <person name="Labutti K."/>
            <person name="Andreopoulos B."/>
            <person name="Lipzen A."/>
            <person name="Chen C."/>
            <person name="Yanf M."/>
            <person name="Daum C."/>
            <person name="Ng V."/>
            <person name="Clum A."/>
            <person name="Ohm R."/>
            <person name="Martin F."/>
            <person name="Silar P."/>
            <person name="Natvig D."/>
            <person name="Lalanne C."/>
            <person name="Gautier V."/>
            <person name="Ament-Velasquez S.L."/>
            <person name="Kruys A."/>
            <person name="Hutchinson M.I."/>
            <person name="Powell A.J."/>
            <person name="Barry K."/>
            <person name="Miller A.N."/>
            <person name="Grigoriev I.V."/>
            <person name="Debuchy R."/>
            <person name="Gladieux P."/>
            <person name="Thoren M.H."/>
            <person name="Johannesson H."/>
        </authorList>
    </citation>
    <scope>NUCLEOTIDE SEQUENCE</scope>
    <source>
        <strain evidence="2">CBS 123565</strain>
    </source>
</reference>
<evidence type="ECO:0000313" key="2">
    <source>
        <dbReference type="EMBL" id="KAK4130896.1"/>
    </source>
</evidence>
<evidence type="ECO:0000313" key="3">
    <source>
        <dbReference type="Proteomes" id="UP001304895"/>
    </source>
</evidence>
<name>A0AAN6ZAI9_9PEZI</name>
<sequence length="223" mass="25085">MDPFDIPIEPIRPPYIEVDPSLRTITRGVHNRAAIDAPVPEVRATTQLEEHLDNFERNAVTHVVIQQVINPDEVTISRQTQIFKCIGYQYDWDVPFPFWDFLGRIVSKAIFDDQVDLEELNFVAIGQREFVAYTTSTWKAAADDVQKAAGVASLEGMPPPNVIEVSFKKPQPGQPMEVTWAPARARFTAKIRQWNERAGKPLDHHTPKKVEADKMGLDVGGAA</sequence>
<dbReference type="EMBL" id="MU853430">
    <property type="protein sequence ID" value="KAK4130896.1"/>
    <property type="molecule type" value="Genomic_DNA"/>
</dbReference>
<dbReference type="Proteomes" id="UP001304895">
    <property type="component" value="Unassembled WGS sequence"/>
</dbReference>
<comment type="caution">
    <text evidence="2">The sequence shown here is derived from an EMBL/GenBank/DDBJ whole genome shotgun (WGS) entry which is preliminary data.</text>
</comment>
<feature type="region of interest" description="Disordered" evidence="1">
    <location>
        <begin position="196"/>
        <end position="223"/>
    </location>
</feature>
<evidence type="ECO:0000256" key="1">
    <source>
        <dbReference type="SAM" id="MobiDB-lite"/>
    </source>
</evidence>
<dbReference type="AlphaFoldDB" id="A0AAN6ZAI9"/>
<proteinExistence type="predicted"/>
<organism evidence="2 3">
    <name type="scientific">Trichocladium antarcticum</name>
    <dbReference type="NCBI Taxonomy" id="1450529"/>
    <lineage>
        <taxon>Eukaryota</taxon>
        <taxon>Fungi</taxon>
        <taxon>Dikarya</taxon>
        <taxon>Ascomycota</taxon>
        <taxon>Pezizomycotina</taxon>
        <taxon>Sordariomycetes</taxon>
        <taxon>Sordariomycetidae</taxon>
        <taxon>Sordariales</taxon>
        <taxon>Chaetomiaceae</taxon>
        <taxon>Trichocladium</taxon>
    </lineage>
</organism>
<keyword evidence="3" id="KW-1185">Reference proteome</keyword>